<feature type="transmembrane region" description="Helical" evidence="1">
    <location>
        <begin position="140"/>
        <end position="158"/>
    </location>
</feature>
<keyword evidence="1" id="KW-1133">Transmembrane helix</keyword>
<evidence type="ECO:0000313" key="3">
    <source>
        <dbReference type="Proteomes" id="UP000245762"/>
    </source>
</evidence>
<sequence length="1043" mass="121345">MLFIWLSKKENWPLIFWVLLSLAMLICPSFFWINDYITTPQHGHFDCFETVSEIIQKPENSKNRWWYEAFFVLDFVWAFFTLTLIGMAISKTTFRDFFRFNGLHWSIKIYVILASIAYLADVTEGILYLTYTFVGLQAMVYLKIGAYVICLLFFLYWLLQTFIVKNFKSFLRFVNTSLVSLFFIATIYLLITLMPQGGTLVVQLFYNPPNIVIFFFLLMFLSLILSHYPIYTDIWSSDINKEVRLRMDSRLNLLGFGIIYYDTSGLSANSPFRNPVVLSFRRSLGLLLYVAVFNIMFGVISRYFEVHFNVLKISLFVFAVTVFIYYLEGMTHKHWTNVLYGKGVPPATLNKNIGYILSYVRWFPHYFLLCVLGAVLVAILASELKWHRHAVLLFMIVLGLQMFLYIMFKISRAFLKYVFITKRLYFKNRTMYDDRIARYFIAYYRKNPNKRPRRLFMAFGNLSDNITYLRLMRFSGILSLAVIFWANYSVPMATFLNPIVVILFYIILIYSLFMIIFKHLLYYGRNTGVRFRRFFRFGIPLMLILIIAAANYGSRQSNDLHELNRVVRKTDMDFKTYLKSRMENHPGNGKENYFFIGSYGGGLKANLWNLLLLNELDSIYREDFFSKTLVVSGVSGGAVGIGNYTSLVAHLGEAPTFYEEIFKIGRSNVLSNELVYLLGRDWLREYNPYYSHHGTDRSYRSMEVHAKLTQLDSFNTKGLEDVWREAYENRDGQYPLLILNSTGVGGQQGVATSVPFPDDAFPGALITNKFKKADSLTLTYYGAVSTTNRFPIFSPTAKIKEKGAFIDGGYFENSGLLSAMEVYDAMAKDGTLEYTDNVQPIFINIINSKDFYVKQKLKEYKLEPNAKTDPSEYQSIIETITSTNILPYYILEKLKARGFAVELIMMPHKISLEDVESSMRGEVEDPIAIMDKLKLHNDSIDDALNKYQLYDLKNWGVVEPPLARLLSVPAARYQQAMVKEHPLIREKIDFRIKEYIKSKIPVDTTFQYLIRQVEYSPNIYKLKNGYDEAWQIKKEDSVRNDSL</sequence>
<feature type="transmembrane region" description="Helical" evidence="1">
    <location>
        <begin position="286"/>
        <end position="304"/>
    </location>
</feature>
<dbReference type="EMBL" id="QGEG01000002">
    <property type="protein sequence ID" value="PWL38119.1"/>
    <property type="molecule type" value="Genomic_DNA"/>
</dbReference>
<feature type="transmembrane region" description="Helical" evidence="1">
    <location>
        <begin position="471"/>
        <end position="490"/>
    </location>
</feature>
<dbReference type="Proteomes" id="UP000245762">
    <property type="component" value="Unassembled WGS sequence"/>
</dbReference>
<protein>
    <recommendedName>
        <fullName evidence="4">PNPLA domain-containing protein</fullName>
    </recommendedName>
</protein>
<feature type="transmembrane region" description="Helical" evidence="1">
    <location>
        <begin position="390"/>
        <end position="408"/>
    </location>
</feature>
<dbReference type="OrthoDB" id="1488930at2"/>
<feature type="transmembrane region" description="Helical" evidence="1">
    <location>
        <begin position="170"/>
        <end position="191"/>
    </location>
</feature>
<feature type="transmembrane region" description="Helical" evidence="1">
    <location>
        <begin position="534"/>
        <end position="553"/>
    </location>
</feature>
<reference evidence="2 3" key="1">
    <citation type="submission" date="2018-05" db="EMBL/GenBank/DDBJ databases">
        <title>Complete genome sequence of Flagellimonas aquimarina ECD12 isolated from seaweed Ecklonia cava.</title>
        <authorList>
            <person name="Choi S."/>
            <person name="Seong C."/>
        </authorList>
    </citation>
    <scope>NUCLEOTIDE SEQUENCE [LARGE SCALE GENOMIC DNA]</scope>
    <source>
        <strain evidence="2 3">ECD12</strain>
    </source>
</reference>
<dbReference type="RefSeq" id="WP_109661799.1">
    <property type="nucleotide sequence ID" value="NZ_QGEG01000002.1"/>
</dbReference>
<proteinExistence type="predicted"/>
<feature type="transmembrane region" description="Helical" evidence="1">
    <location>
        <begin position="12"/>
        <end position="33"/>
    </location>
</feature>
<feature type="transmembrane region" description="Helical" evidence="1">
    <location>
        <begin position="366"/>
        <end position="384"/>
    </location>
</feature>
<keyword evidence="1" id="KW-0472">Membrane</keyword>
<feature type="transmembrane region" description="Helical" evidence="1">
    <location>
        <begin position="502"/>
        <end position="522"/>
    </location>
</feature>
<feature type="transmembrane region" description="Helical" evidence="1">
    <location>
        <begin position="310"/>
        <end position="327"/>
    </location>
</feature>
<evidence type="ECO:0008006" key="4">
    <source>
        <dbReference type="Google" id="ProtNLM"/>
    </source>
</evidence>
<keyword evidence="3" id="KW-1185">Reference proteome</keyword>
<feature type="transmembrane region" description="Helical" evidence="1">
    <location>
        <begin position="65"/>
        <end position="89"/>
    </location>
</feature>
<feature type="transmembrane region" description="Helical" evidence="1">
    <location>
        <begin position="211"/>
        <end position="231"/>
    </location>
</feature>
<name>A0A316KZJ1_9FLAO</name>
<comment type="caution">
    <text evidence="2">The sequence shown here is derived from an EMBL/GenBank/DDBJ whole genome shotgun (WGS) entry which is preliminary data.</text>
</comment>
<evidence type="ECO:0000256" key="1">
    <source>
        <dbReference type="SAM" id="Phobius"/>
    </source>
</evidence>
<accession>A0A316KZJ1</accession>
<keyword evidence="1" id="KW-0812">Transmembrane</keyword>
<organism evidence="2 3">
    <name type="scientific">Flagellimonas aquimarina</name>
    <dbReference type="NCBI Taxonomy" id="2201895"/>
    <lineage>
        <taxon>Bacteria</taxon>
        <taxon>Pseudomonadati</taxon>
        <taxon>Bacteroidota</taxon>
        <taxon>Flavobacteriia</taxon>
        <taxon>Flavobacteriales</taxon>
        <taxon>Flavobacteriaceae</taxon>
        <taxon>Flagellimonas</taxon>
    </lineage>
</organism>
<evidence type="ECO:0000313" key="2">
    <source>
        <dbReference type="EMBL" id="PWL38119.1"/>
    </source>
</evidence>
<gene>
    <name evidence="2" type="ORF">DKG77_07445</name>
</gene>
<dbReference type="AlphaFoldDB" id="A0A316KZJ1"/>
<feature type="transmembrane region" description="Helical" evidence="1">
    <location>
        <begin position="109"/>
        <end position="134"/>
    </location>
</feature>